<keyword evidence="4" id="KW-0804">Transcription</keyword>
<dbReference type="Gene3D" id="2.170.150.80">
    <property type="entry name" value="NAC domain"/>
    <property type="match status" value="1"/>
</dbReference>
<dbReference type="EMBL" id="JAHRHJ020000004">
    <property type="protein sequence ID" value="KAH9317407.1"/>
    <property type="molecule type" value="Genomic_DNA"/>
</dbReference>
<feature type="region of interest" description="Disordered" evidence="6">
    <location>
        <begin position="958"/>
        <end position="1002"/>
    </location>
</feature>
<comment type="caution">
    <text evidence="8">The sequence shown here is derived from an EMBL/GenBank/DDBJ whole genome shotgun (WGS) entry which is preliminary data.</text>
</comment>
<dbReference type="Proteomes" id="UP000824469">
    <property type="component" value="Unassembled WGS sequence"/>
</dbReference>
<evidence type="ECO:0000256" key="2">
    <source>
        <dbReference type="ARBA" id="ARBA00023015"/>
    </source>
</evidence>
<feature type="domain" description="NAC" evidence="7">
    <location>
        <begin position="1"/>
        <end position="148"/>
    </location>
</feature>
<keyword evidence="2" id="KW-0805">Transcription regulation</keyword>
<dbReference type="GO" id="GO:0005634">
    <property type="term" value="C:nucleus"/>
    <property type="evidence" value="ECO:0007669"/>
    <property type="project" value="UniProtKB-SubCell"/>
</dbReference>
<keyword evidence="5" id="KW-0539">Nucleus</keyword>
<feature type="non-terminal residue" evidence="8">
    <location>
        <position position="1002"/>
    </location>
</feature>
<organism evidence="8 9">
    <name type="scientific">Taxus chinensis</name>
    <name type="common">Chinese yew</name>
    <name type="synonym">Taxus wallichiana var. chinensis</name>
    <dbReference type="NCBI Taxonomy" id="29808"/>
    <lineage>
        <taxon>Eukaryota</taxon>
        <taxon>Viridiplantae</taxon>
        <taxon>Streptophyta</taxon>
        <taxon>Embryophyta</taxon>
        <taxon>Tracheophyta</taxon>
        <taxon>Spermatophyta</taxon>
        <taxon>Pinopsida</taxon>
        <taxon>Pinidae</taxon>
        <taxon>Conifers II</taxon>
        <taxon>Cupressales</taxon>
        <taxon>Taxaceae</taxon>
        <taxon>Taxus</taxon>
    </lineage>
</organism>
<dbReference type="FunFam" id="2.170.150.80:FF:000002">
    <property type="entry name" value="Nac domain-containing protein 86"/>
    <property type="match status" value="1"/>
</dbReference>
<feature type="region of interest" description="Disordered" evidence="6">
    <location>
        <begin position="642"/>
        <end position="669"/>
    </location>
</feature>
<evidence type="ECO:0000256" key="1">
    <source>
        <dbReference type="ARBA" id="ARBA00004123"/>
    </source>
</evidence>
<dbReference type="InterPro" id="IPR003441">
    <property type="entry name" value="NAC-dom"/>
</dbReference>
<feature type="compositionally biased region" description="Basic and acidic residues" evidence="6">
    <location>
        <begin position="977"/>
        <end position="1002"/>
    </location>
</feature>
<feature type="region of interest" description="Disordered" evidence="6">
    <location>
        <begin position="264"/>
        <end position="310"/>
    </location>
</feature>
<dbReference type="SUPFAM" id="SSF101941">
    <property type="entry name" value="NAC domain"/>
    <property type="match status" value="1"/>
</dbReference>
<protein>
    <recommendedName>
        <fullName evidence="7">NAC domain-containing protein</fullName>
    </recommendedName>
</protein>
<evidence type="ECO:0000259" key="7">
    <source>
        <dbReference type="PROSITE" id="PS51005"/>
    </source>
</evidence>
<dbReference type="Pfam" id="PF02365">
    <property type="entry name" value="NAM"/>
    <property type="match status" value="1"/>
</dbReference>
<dbReference type="GO" id="GO:0006355">
    <property type="term" value="P:regulation of DNA-templated transcription"/>
    <property type="evidence" value="ECO:0007669"/>
    <property type="project" value="InterPro"/>
</dbReference>
<evidence type="ECO:0000256" key="4">
    <source>
        <dbReference type="ARBA" id="ARBA00023163"/>
    </source>
</evidence>
<sequence>GFRFHPTDEELVSYYLKRKLCGKRLRFDVISEIDLYKYEPWDLPGKSCLQSRDLQWYFFSSRDKKYPNGSQTNRATEAGYWKATGKERPVCSASRRVGMKKTLVYHTGRAPRGERTNWVMHEYRLEDKELDMSNIIQDSCVLCRVFQKSGPGPKNGEHYGAPFREEDWNEDACAEAGAPSSLERANIPLKPSNLTLSNAKEGVITRSEVAPAPDNMVLTLDEEYVSSEDDRHEMDSIVTENVCYPADLELNSNKRDVVQKGTNDIQVEGERGKAARNPLSPGQQQRDMGGLQCGGQGRQGKGGQQGEADFPACPDDRLGQMIQLEWLDGVLAELSDEDWAHLGRIGLKQTAHMPYIKPHNEGLRDVIGLWNPYSNTFWLRTGEMTITLEDVYRILGLPVTGARIVAGAYTREEKPCIAEYLSGQRLFEAGKQGVNLSVVGASRIPLLRKAVIGILASKVLVDKGTNIFPFSEAHLVQDAVEGGKKFNWGQEVLNRLYHDLYGLGLCEHSQIGHIALLQVWIWERLIPYRPYGGPVDIRPECPRIMRWAASRLPFPQARAEDRGRDTLVETDVVWEPYRGIQWPDDSQLTEALQITELPGQQPRYTERHPLDRVRRQFGQDQPRVLEPKRRWRHDMERWARVQDLSGPRKQRRFETGGRDVGSGEGEMDGDVDVRVQDEEDEGLENDGIGADDIPDQPKGDIGHIPASKQVYDRTGFKVKWVGSTRKQRMSPTSQLDEGKSLRDLKTQDVGGGDDWGKGILGTPSVACAQVEPKLTEERFRPKTGGGGVAADSGEGDSLTCSQALVGLVPVDPSWVEGDPDTVDGWRDLIRRVLRDTVGPYLGRSMDNLRDPGLPESAGRHSDVFAAAHHAGILLQTHQAAANLALIKATLEWQQERMDERAAWQKERADEQESWRKEREAWQRERSGLEKSLAKVEGEIKGMQWRSSCATYTAQVHTTGSYATGRPHRPSQWQQQETPKREGVGETSERERGDPTIGHRGEV</sequence>
<evidence type="ECO:0000256" key="5">
    <source>
        <dbReference type="ARBA" id="ARBA00023242"/>
    </source>
</evidence>
<keyword evidence="9" id="KW-1185">Reference proteome</keyword>
<comment type="subcellular location">
    <subcellularLocation>
        <location evidence="1">Nucleus</location>
    </subcellularLocation>
</comment>
<dbReference type="AlphaFoldDB" id="A0AA38LDX9"/>
<name>A0AA38LDX9_TAXCH</name>
<dbReference type="PROSITE" id="PS51005">
    <property type="entry name" value="NAC"/>
    <property type="match status" value="1"/>
</dbReference>
<gene>
    <name evidence="8" type="ORF">KI387_019176</name>
</gene>
<feature type="compositionally biased region" description="Basic and acidic residues" evidence="6">
    <location>
        <begin position="736"/>
        <end position="746"/>
    </location>
</feature>
<proteinExistence type="predicted"/>
<dbReference type="PANTHER" id="PTHR31744:SF210">
    <property type="entry name" value="NAC DOMAIN-CONTAINING PROTEIN 86-LIKE"/>
    <property type="match status" value="1"/>
</dbReference>
<dbReference type="Pfam" id="PF10536">
    <property type="entry name" value="PMD"/>
    <property type="match status" value="1"/>
</dbReference>
<evidence type="ECO:0000313" key="9">
    <source>
        <dbReference type="Proteomes" id="UP000824469"/>
    </source>
</evidence>
<feature type="compositionally biased region" description="Gly residues" evidence="6">
    <location>
        <begin position="291"/>
        <end position="305"/>
    </location>
</feature>
<feature type="non-terminal residue" evidence="8">
    <location>
        <position position="1"/>
    </location>
</feature>
<dbReference type="GO" id="GO:0003677">
    <property type="term" value="F:DNA binding"/>
    <property type="evidence" value="ECO:0007669"/>
    <property type="project" value="UniProtKB-KW"/>
</dbReference>
<keyword evidence="3" id="KW-0238">DNA-binding</keyword>
<evidence type="ECO:0000256" key="3">
    <source>
        <dbReference type="ARBA" id="ARBA00023125"/>
    </source>
</evidence>
<dbReference type="InterPro" id="IPR036093">
    <property type="entry name" value="NAC_dom_sf"/>
</dbReference>
<reference evidence="8 9" key="1">
    <citation type="journal article" date="2021" name="Nat. Plants">
        <title>The Taxus genome provides insights into paclitaxel biosynthesis.</title>
        <authorList>
            <person name="Xiong X."/>
            <person name="Gou J."/>
            <person name="Liao Q."/>
            <person name="Li Y."/>
            <person name="Zhou Q."/>
            <person name="Bi G."/>
            <person name="Li C."/>
            <person name="Du R."/>
            <person name="Wang X."/>
            <person name="Sun T."/>
            <person name="Guo L."/>
            <person name="Liang H."/>
            <person name="Lu P."/>
            <person name="Wu Y."/>
            <person name="Zhang Z."/>
            <person name="Ro D.K."/>
            <person name="Shang Y."/>
            <person name="Huang S."/>
            <person name="Yan J."/>
        </authorList>
    </citation>
    <scope>NUCLEOTIDE SEQUENCE [LARGE SCALE GENOMIC DNA]</scope>
    <source>
        <strain evidence="8">Ta-2019</strain>
    </source>
</reference>
<evidence type="ECO:0000313" key="8">
    <source>
        <dbReference type="EMBL" id="KAH9317407.1"/>
    </source>
</evidence>
<accession>A0AA38LDX9</accession>
<dbReference type="PANTHER" id="PTHR31744">
    <property type="entry name" value="PROTEIN CUP-SHAPED COTYLEDON 2-RELATED"/>
    <property type="match status" value="1"/>
</dbReference>
<evidence type="ECO:0000256" key="6">
    <source>
        <dbReference type="SAM" id="MobiDB-lite"/>
    </source>
</evidence>
<dbReference type="InterPro" id="IPR019557">
    <property type="entry name" value="AminoTfrase-like_pln_mobile"/>
</dbReference>
<feature type="region of interest" description="Disordered" evidence="6">
    <location>
        <begin position="723"/>
        <end position="757"/>
    </location>
</feature>